<keyword evidence="1" id="KW-0472">Membrane</keyword>
<evidence type="ECO:0008006" key="4">
    <source>
        <dbReference type="Google" id="ProtNLM"/>
    </source>
</evidence>
<evidence type="ECO:0000313" key="2">
    <source>
        <dbReference type="EMBL" id="OGG80509.1"/>
    </source>
</evidence>
<dbReference type="EMBL" id="MFLZ01000006">
    <property type="protein sequence ID" value="OGG80509.1"/>
    <property type="molecule type" value="Genomic_DNA"/>
</dbReference>
<organism evidence="2 3">
    <name type="scientific">Candidatus Kaiserbacteria bacterium RIFCSPLOWO2_01_FULL_54_13</name>
    <dbReference type="NCBI Taxonomy" id="1798512"/>
    <lineage>
        <taxon>Bacteria</taxon>
        <taxon>Candidatus Kaiseribacteriota</taxon>
    </lineage>
</organism>
<gene>
    <name evidence="2" type="ORF">A3A39_00305</name>
</gene>
<accession>A0A1F6F3S3</accession>
<feature type="transmembrane region" description="Helical" evidence="1">
    <location>
        <begin position="13"/>
        <end position="31"/>
    </location>
</feature>
<protein>
    <recommendedName>
        <fullName evidence="4">Flp pilus assembly protein CpaB</fullName>
    </recommendedName>
</protein>
<keyword evidence="1" id="KW-1133">Transmembrane helix</keyword>
<comment type="caution">
    <text evidence="2">The sequence shown here is derived from an EMBL/GenBank/DDBJ whole genome shotgun (WGS) entry which is preliminary data.</text>
</comment>
<sequence>MPSILFTFNRRETLFLIIAAVAIGVAVLLYFRSLPSAPKVEEAAAQKAAEDVAKAENPFSADNPLVNVETNPFGKVKKVLNPFEQ</sequence>
<name>A0A1F6F3S3_9BACT</name>
<dbReference type="STRING" id="1798512.A3A39_00305"/>
<evidence type="ECO:0000256" key="1">
    <source>
        <dbReference type="SAM" id="Phobius"/>
    </source>
</evidence>
<keyword evidence="1" id="KW-0812">Transmembrane</keyword>
<proteinExistence type="predicted"/>
<dbReference type="Proteomes" id="UP000177372">
    <property type="component" value="Unassembled WGS sequence"/>
</dbReference>
<reference evidence="2 3" key="1">
    <citation type="journal article" date="2016" name="Nat. Commun.">
        <title>Thousands of microbial genomes shed light on interconnected biogeochemical processes in an aquifer system.</title>
        <authorList>
            <person name="Anantharaman K."/>
            <person name="Brown C.T."/>
            <person name="Hug L.A."/>
            <person name="Sharon I."/>
            <person name="Castelle C.J."/>
            <person name="Probst A.J."/>
            <person name="Thomas B.C."/>
            <person name="Singh A."/>
            <person name="Wilkins M.J."/>
            <person name="Karaoz U."/>
            <person name="Brodie E.L."/>
            <person name="Williams K.H."/>
            <person name="Hubbard S.S."/>
            <person name="Banfield J.F."/>
        </authorList>
    </citation>
    <scope>NUCLEOTIDE SEQUENCE [LARGE SCALE GENOMIC DNA]</scope>
</reference>
<dbReference type="AlphaFoldDB" id="A0A1F6F3S3"/>
<evidence type="ECO:0000313" key="3">
    <source>
        <dbReference type="Proteomes" id="UP000177372"/>
    </source>
</evidence>